<dbReference type="InterPro" id="IPR003010">
    <property type="entry name" value="C-N_Hydrolase"/>
</dbReference>
<dbReference type="PANTHER" id="PTHR23088:SF27">
    <property type="entry name" value="DEAMINATED GLUTATHIONE AMIDASE"/>
    <property type="match status" value="1"/>
</dbReference>
<keyword evidence="2" id="KW-0378">Hydrolase</keyword>
<dbReference type="AlphaFoldDB" id="A0A2Z6DXS6"/>
<keyword evidence="4" id="KW-0808">Transferase</keyword>
<dbReference type="InterPro" id="IPR036526">
    <property type="entry name" value="C-N_Hydrolase_sf"/>
</dbReference>
<dbReference type="GO" id="GO:0016746">
    <property type="term" value="F:acyltransferase activity"/>
    <property type="evidence" value="ECO:0007669"/>
    <property type="project" value="UniProtKB-KW"/>
</dbReference>
<evidence type="ECO:0000313" key="4">
    <source>
        <dbReference type="EMBL" id="BBD77115.1"/>
    </source>
</evidence>
<evidence type="ECO:0000256" key="1">
    <source>
        <dbReference type="ARBA" id="ARBA00010613"/>
    </source>
</evidence>
<dbReference type="InterPro" id="IPR001110">
    <property type="entry name" value="UPF0012_CS"/>
</dbReference>
<dbReference type="KEGG" id="htl:HPTL_0847"/>
<evidence type="ECO:0000259" key="3">
    <source>
        <dbReference type="PROSITE" id="PS50263"/>
    </source>
</evidence>
<keyword evidence="5" id="KW-1185">Reference proteome</keyword>
<gene>
    <name evidence="4" type="ORF">HPTL_0847</name>
</gene>
<dbReference type="PROSITE" id="PS50263">
    <property type="entry name" value="CN_HYDROLASE"/>
    <property type="match status" value="1"/>
</dbReference>
<feature type="domain" description="CN hydrolase" evidence="3">
    <location>
        <begin position="8"/>
        <end position="253"/>
    </location>
</feature>
<accession>A0A2Z6DXS6</accession>
<protein>
    <submittedName>
        <fullName evidence="4">Acyltransferase</fullName>
    </submittedName>
</protein>
<dbReference type="EMBL" id="AP018558">
    <property type="protein sequence ID" value="BBD77115.1"/>
    <property type="molecule type" value="Genomic_DNA"/>
</dbReference>
<reference evidence="4 5" key="1">
    <citation type="submission" date="2018-04" db="EMBL/GenBank/DDBJ databases">
        <title>Complete genome sequence of Hydrogenophilus thermoluteolus TH-1.</title>
        <authorList>
            <person name="Arai H."/>
        </authorList>
    </citation>
    <scope>NUCLEOTIDE SEQUENCE [LARGE SCALE GENOMIC DNA]</scope>
    <source>
        <strain evidence="4 5">TH-1</strain>
    </source>
</reference>
<dbReference type="InterPro" id="IPR045254">
    <property type="entry name" value="Nit1/2_C-N_Hydrolase"/>
</dbReference>
<sequence length="271" mass="30421">MSSDLATLQVAVVQMVSTPRVEENVATAERLVASAAQAGADVVVLPEYWPIIHREMAVRLALRERWGDGPLQAAMARWAQTYGVWLIGGTIPLEANDPDRMRNSCLVFDRSGNVHARYDKVHLFRFQKGAESYDEAREIEAGTEGVTFLLEGWRFTLGVCYDLRFPEFFRRVAPVDAIVLPAAFTHTTGQAHWEVLLRARAIENLCYVAASAQGGRHESSRRTWGHSMLIDPWGTVQALYAEGTGWVMAEWRRDVLDAVRAQLPALTHRVF</sequence>
<keyword evidence="4" id="KW-0012">Acyltransferase</keyword>
<comment type="similarity">
    <text evidence="1">Belongs to the carbon-nitrogen hydrolase superfamily. NIT1/NIT2 family.</text>
</comment>
<dbReference type="Pfam" id="PF00795">
    <property type="entry name" value="CN_hydrolase"/>
    <property type="match status" value="1"/>
</dbReference>
<dbReference type="PANTHER" id="PTHR23088">
    <property type="entry name" value="NITRILASE-RELATED"/>
    <property type="match status" value="1"/>
</dbReference>
<organism evidence="4 5">
    <name type="scientific">Hydrogenophilus thermoluteolus</name>
    <name type="common">Pseudomonas hydrogenothermophila</name>
    <dbReference type="NCBI Taxonomy" id="297"/>
    <lineage>
        <taxon>Bacteria</taxon>
        <taxon>Pseudomonadati</taxon>
        <taxon>Pseudomonadota</taxon>
        <taxon>Hydrogenophilia</taxon>
        <taxon>Hydrogenophilales</taxon>
        <taxon>Hydrogenophilaceae</taxon>
        <taxon>Hydrogenophilus</taxon>
    </lineage>
</organism>
<proteinExistence type="inferred from homology"/>
<dbReference type="Proteomes" id="UP000262004">
    <property type="component" value="Chromosome"/>
</dbReference>
<dbReference type="RefSeq" id="WP_119334886.1">
    <property type="nucleotide sequence ID" value="NZ_AP018558.1"/>
</dbReference>
<name>A0A2Z6DXS6_HYDTE</name>
<evidence type="ECO:0000256" key="2">
    <source>
        <dbReference type="ARBA" id="ARBA00022801"/>
    </source>
</evidence>
<dbReference type="Gene3D" id="3.60.110.10">
    <property type="entry name" value="Carbon-nitrogen hydrolase"/>
    <property type="match status" value="1"/>
</dbReference>
<dbReference type="SUPFAM" id="SSF56317">
    <property type="entry name" value="Carbon-nitrogen hydrolase"/>
    <property type="match status" value="1"/>
</dbReference>
<dbReference type="CDD" id="cd07572">
    <property type="entry name" value="nit"/>
    <property type="match status" value="1"/>
</dbReference>
<dbReference type="GO" id="GO:0016811">
    <property type="term" value="F:hydrolase activity, acting on carbon-nitrogen (but not peptide) bonds, in linear amides"/>
    <property type="evidence" value="ECO:0007669"/>
    <property type="project" value="InterPro"/>
</dbReference>
<evidence type="ECO:0000313" key="5">
    <source>
        <dbReference type="Proteomes" id="UP000262004"/>
    </source>
</evidence>
<dbReference type="OrthoDB" id="5290165at2"/>
<dbReference type="PROSITE" id="PS01227">
    <property type="entry name" value="UPF0012"/>
    <property type="match status" value="1"/>
</dbReference>